<sequence>MTIQSDRFILRTLNQGDVSDRYLKWLCSQDNPQIRYTRKKHDIKEVKSYVSQRENDDTVLFLGIFVRDSGNHIGNIKYEPIVIEEHQATMGILIGEKSWRGVGVATEVINATVIWLQKNLGIREFFLGVDLDNIYAIKAYEKSGFTKTDMPHDSENIIIMQLGLNILEKRQ</sequence>
<feature type="domain" description="N-acetyltransferase" evidence="1">
    <location>
        <begin position="18"/>
        <end position="165"/>
    </location>
</feature>
<evidence type="ECO:0000313" key="2">
    <source>
        <dbReference type="EMBL" id="ALE53195.1"/>
    </source>
</evidence>
<gene>
    <name evidence="2" type="ORF">SP60_02195</name>
</gene>
<keyword evidence="3" id="KW-1185">Reference proteome</keyword>
<dbReference type="InterPro" id="IPR051531">
    <property type="entry name" value="N-acetyltransferase"/>
</dbReference>
<dbReference type="AlphaFoldDB" id="A0A0M3TUM7"/>
<dbReference type="SUPFAM" id="SSF55729">
    <property type="entry name" value="Acyl-CoA N-acyltransferases (Nat)"/>
    <property type="match status" value="1"/>
</dbReference>
<organism evidence="2 3">
    <name type="scientific">Candidatus Thioglobus autotrophicus</name>
    <dbReference type="NCBI Taxonomy" id="1705394"/>
    <lineage>
        <taxon>Bacteria</taxon>
        <taxon>Pseudomonadati</taxon>
        <taxon>Pseudomonadota</taxon>
        <taxon>Gammaproteobacteria</taxon>
        <taxon>Candidatus Pseudothioglobaceae</taxon>
        <taxon>Candidatus Thioglobus</taxon>
    </lineage>
</organism>
<dbReference type="Pfam" id="PF13302">
    <property type="entry name" value="Acetyltransf_3"/>
    <property type="match status" value="1"/>
</dbReference>
<evidence type="ECO:0000313" key="3">
    <source>
        <dbReference type="Proteomes" id="UP000058020"/>
    </source>
</evidence>
<dbReference type="PANTHER" id="PTHR43792">
    <property type="entry name" value="GNAT FAMILY, PUTATIVE (AFU_ORTHOLOGUE AFUA_3G00765)-RELATED-RELATED"/>
    <property type="match status" value="1"/>
</dbReference>
<dbReference type="InterPro" id="IPR000182">
    <property type="entry name" value="GNAT_dom"/>
</dbReference>
<dbReference type="InterPro" id="IPR016181">
    <property type="entry name" value="Acyl_CoA_acyltransferase"/>
</dbReference>
<dbReference type="PROSITE" id="PS51186">
    <property type="entry name" value="GNAT"/>
    <property type="match status" value="1"/>
</dbReference>
<protein>
    <recommendedName>
        <fullName evidence="1">N-acetyltransferase domain-containing protein</fullName>
    </recommendedName>
</protein>
<evidence type="ECO:0000259" key="1">
    <source>
        <dbReference type="PROSITE" id="PS51186"/>
    </source>
</evidence>
<proteinExistence type="predicted"/>
<accession>A0A0M3TUM7</accession>
<dbReference type="KEGG" id="tho:SP60_02195"/>
<dbReference type="STRING" id="1705394.SP60_02195"/>
<dbReference type="Proteomes" id="UP000058020">
    <property type="component" value="Chromosome"/>
</dbReference>
<dbReference type="Gene3D" id="3.40.630.30">
    <property type="match status" value="1"/>
</dbReference>
<name>A0A0M3TUM7_9GAMM</name>
<dbReference type="GO" id="GO:0016747">
    <property type="term" value="F:acyltransferase activity, transferring groups other than amino-acyl groups"/>
    <property type="evidence" value="ECO:0007669"/>
    <property type="project" value="InterPro"/>
</dbReference>
<reference evidence="2 3" key="1">
    <citation type="journal article" date="2015" name="Genome Announc.">
        <title>Genome Sequence of 'Candidatus Thioglobus autotrophica' Strain EF1, a Chemoautotroph from the SUP05 Clade of Marine Gammaproteobacteria.</title>
        <authorList>
            <person name="Shah V."/>
            <person name="Morris R.M."/>
        </authorList>
    </citation>
    <scope>NUCLEOTIDE SEQUENCE [LARGE SCALE GENOMIC DNA]</scope>
    <source>
        <strain evidence="2 3">EF1</strain>
    </source>
</reference>
<dbReference type="EMBL" id="CP010552">
    <property type="protein sequence ID" value="ALE53195.1"/>
    <property type="molecule type" value="Genomic_DNA"/>
</dbReference>